<reference evidence="2" key="1">
    <citation type="submission" date="2022-08" db="EMBL/GenBank/DDBJ databases">
        <title>Genome sequence of Vagococcus luciliae DSM 112651.</title>
        <authorList>
            <person name="Juan G."/>
            <person name="Anja P."/>
            <person name="Rolf D."/>
            <person name="Kampfer P."/>
            <person name="Vilcinskas A."/>
        </authorList>
    </citation>
    <scope>NUCLEOTIDE SEQUENCE</scope>
    <source>
        <strain evidence="2">G314FT</strain>
    </source>
</reference>
<keyword evidence="3" id="KW-1185">Reference proteome</keyword>
<gene>
    <name evidence="2" type="ORF">G314FT_16340</name>
</gene>
<protein>
    <recommendedName>
        <fullName evidence="4">Lipocalin-like domain-containing protein</fullName>
    </recommendedName>
</protein>
<evidence type="ECO:0000313" key="3">
    <source>
        <dbReference type="Proteomes" id="UP001058273"/>
    </source>
</evidence>
<evidence type="ECO:0000256" key="1">
    <source>
        <dbReference type="SAM" id="MobiDB-lite"/>
    </source>
</evidence>
<organism evidence="2 3">
    <name type="scientific">Vagococcus luciliae</name>
    <dbReference type="NCBI Taxonomy" id="2920380"/>
    <lineage>
        <taxon>Bacteria</taxon>
        <taxon>Bacillati</taxon>
        <taxon>Bacillota</taxon>
        <taxon>Bacilli</taxon>
        <taxon>Lactobacillales</taxon>
        <taxon>Enterococcaceae</taxon>
        <taxon>Vagococcus</taxon>
    </lineage>
</organism>
<proteinExistence type="predicted"/>
<evidence type="ECO:0008006" key="4">
    <source>
        <dbReference type="Google" id="ProtNLM"/>
    </source>
</evidence>
<dbReference type="EMBL" id="CP102451">
    <property type="protein sequence ID" value="UUV99473.1"/>
    <property type="molecule type" value="Genomic_DNA"/>
</dbReference>
<reference evidence="2" key="2">
    <citation type="submission" date="2022-08" db="EMBL/GenBank/DDBJ databases">
        <authorList>
            <person name="Poehlein A."/>
            <person name="Guzman J."/>
            <person name="Daniel R."/>
            <person name="Vilcinskas A."/>
        </authorList>
    </citation>
    <scope>NUCLEOTIDE SEQUENCE</scope>
    <source>
        <strain evidence="2">G314FT</strain>
    </source>
</reference>
<evidence type="ECO:0000313" key="2">
    <source>
        <dbReference type="EMBL" id="UUV99473.1"/>
    </source>
</evidence>
<sequence>MSLKKSMTSIYLVVMMVVLVGCSNKVTQKELMNHDWKFVTEDENKDEEVTMVASFTKTSVILSFDASSMKSETSNEYEEYGESIAKTILSNMNYKVDYDLNGETIHLKNTDLGLDDDLTIKKDKKNVVLSSDKSDESVTLVPLDKKTNSSK</sequence>
<name>A0ABY5P1F7_9ENTE</name>
<dbReference type="PROSITE" id="PS51257">
    <property type="entry name" value="PROKAR_LIPOPROTEIN"/>
    <property type="match status" value="1"/>
</dbReference>
<accession>A0ABY5P1F7</accession>
<dbReference type="Proteomes" id="UP001058273">
    <property type="component" value="Chromosome"/>
</dbReference>
<dbReference type="RefSeq" id="WP_257700443.1">
    <property type="nucleotide sequence ID" value="NZ_CP102451.1"/>
</dbReference>
<feature type="region of interest" description="Disordered" evidence="1">
    <location>
        <begin position="132"/>
        <end position="151"/>
    </location>
</feature>